<keyword evidence="3" id="KW-1185">Reference proteome</keyword>
<dbReference type="STRING" id="32040.SAMN04489710_106196"/>
<dbReference type="Proteomes" id="UP000199517">
    <property type="component" value="Unassembled WGS sequence"/>
</dbReference>
<accession>A0A1I1VCD9</accession>
<name>A0A1I1VCD9_9BURK</name>
<feature type="region of interest" description="Disordered" evidence="1">
    <location>
        <begin position="1"/>
        <end position="56"/>
    </location>
</feature>
<organism evidence="2 3">
    <name type="scientific">Paracidovorax konjaci</name>
    <dbReference type="NCBI Taxonomy" id="32040"/>
    <lineage>
        <taxon>Bacteria</taxon>
        <taxon>Pseudomonadati</taxon>
        <taxon>Pseudomonadota</taxon>
        <taxon>Betaproteobacteria</taxon>
        <taxon>Burkholderiales</taxon>
        <taxon>Comamonadaceae</taxon>
        <taxon>Paracidovorax</taxon>
    </lineage>
</organism>
<dbReference type="EMBL" id="FOMQ01000006">
    <property type="protein sequence ID" value="SFD80465.1"/>
    <property type="molecule type" value="Genomic_DNA"/>
</dbReference>
<feature type="compositionally biased region" description="Basic residues" evidence="1">
    <location>
        <begin position="43"/>
        <end position="56"/>
    </location>
</feature>
<sequence length="56" mass="5949">MGNKIVTEADRKRTPPPKPLPGVSLPTAGRGQRVSLERGVATRSKKNPGKRSKKGG</sequence>
<proteinExistence type="predicted"/>
<evidence type="ECO:0000313" key="2">
    <source>
        <dbReference type="EMBL" id="SFD80465.1"/>
    </source>
</evidence>
<dbReference type="RefSeq" id="WP_175525995.1">
    <property type="nucleotide sequence ID" value="NZ_FOMQ01000006.1"/>
</dbReference>
<protein>
    <submittedName>
        <fullName evidence="2">Uncharacterized protein</fullName>
    </submittedName>
</protein>
<dbReference type="AlphaFoldDB" id="A0A1I1VCD9"/>
<gene>
    <name evidence="2" type="ORF">SAMN04489710_106196</name>
</gene>
<evidence type="ECO:0000313" key="3">
    <source>
        <dbReference type="Proteomes" id="UP000199517"/>
    </source>
</evidence>
<evidence type="ECO:0000256" key="1">
    <source>
        <dbReference type="SAM" id="MobiDB-lite"/>
    </source>
</evidence>
<reference evidence="3" key="1">
    <citation type="submission" date="2016-10" db="EMBL/GenBank/DDBJ databases">
        <authorList>
            <person name="Varghese N."/>
            <person name="Submissions S."/>
        </authorList>
    </citation>
    <scope>NUCLEOTIDE SEQUENCE [LARGE SCALE GENOMIC DNA]</scope>
    <source>
        <strain evidence="3">DSM 7481</strain>
    </source>
</reference>